<organism evidence="9 10">
    <name type="scientific">Streptomyces dysideae</name>
    <dbReference type="NCBI Taxonomy" id="909626"/>
    <lineage>
        <taxon>Bacteria</taxon>
        <taxon>Bacillati</taxon>
        <taxon>Actinomycetota</taxon>
        <taxon>Actinomycetes</taxon>
        <taxon>Kitasatosporales</taxon>
        <taxon>Streptomycetaceae</taxon>
        <taxon>Streptomyces</taxon>
    </lineage>
</organism>
<evidence type="ECO:0000256" key="6">
    <source>
        <dbReference type="PIRSR" id="PIRSR000138-1"/>
    </source>
</evidence>
<gene>
    <name evidence="9" type="ORF">AQJ91_12305</name>
</gene>
<comment type="caution">
    <text evidence="9">The sequence shown here is derived from an EMBL/GenBank/DDBJ whole genome shotgun (WGS) entry which is preliminary data.</text>
</comment>
<feature type="binding site" evidence="7">
    <location>
        <position position="30"/>
    </location>
    <ligand>
        <name>glyoxylate</name>
        <dbReference type="ChEBI" id="CHEBI:36655"/>
    </ligand>
</feature>
<evidence type="ECO:0000313" key="9">
    <source>
        <dbReference type="EMBL" id="KUO20703.1"/>
    </source>
</evidence>
<feature type="binding site" evidence="7">
    <location>
        <begin position="332"/>
        <end position="333"/>
    </location>
    <ligand>
        <name>FMN</name>
        <dbReference type="ChEBI" id="CHEBI:58210"/>
    </ligand>
</feature>
<comment type="cofactor">
    <cofactor evidence="1">
        <name>FMN</name>
        <dbReference type="ChEBI" id="CHEBI:58210"/>
    </cofactor>
</comment>
<dbReference type="InterPro" id="IPR012133">
    <property type="entry name" value="Alpha-hydoxy_acid_DH_FMN"/>
</dbReference>
<dbReference type="Pfam" id="PF01070">
    <property type="entry name" value="FMN_dh"/>
    <property type="match status" value="1"/>
</dbReference>
<dbReference type="GO" id="GO:0016614">
    <property type="term" value="F:oxidoreductase activity, acting on CH-OH group of donors"/>
    <property type="evidence" value="ECO:0007669"/>
    <property type="project" value="UniProtKB-ARBA"/>
</dbReference>
<keyword evidence="10" id="KW-1185">Reference proteome</keyword>
<proteinExistence type="inferred from homology"/>
<dbReference type="InterPro" id="IPR037396">
    <property type="entry name" value="FMN_HAD"/>
</dbReference>
<name>A0A101V1H0_9ACTN</name>
<sequence>MAPTRMTRIVNVADAQRRARRTLPRALFDYIEGGADDEVTLAENERAFQEVALRPRMGIDVGEPGIATTVLGTPLALPVFLAPCGMAQLAHPDGAVGVARAASAAGTIAVLSKIALCSPEEVARRSPGPNWFQVNSAGGRDEVKHLMARAADAGFTGLVVTMDGPPPGNHERDVRHGMVPPVRLTPRFAARLATQIATRPQWLGAMTVAARRQTATIKDATRVLSSGGLRTSARFTWSDIEWIRNEWPGSLLVKGVLTGADAVAARDAGADAVIVSNHGGRALDGAPSTLSVLPEIVDAVGTSTEVLIDGGIRRAGCVVKALSLGARAVFIGRPWVYGLAAAGQPGVERIIEIFRAEMVRTLKLMGCPDVSALNPNWLQPMRPYQGQLPETAAGSVL</sequence>
<feature type="binding site" evidence="7">
    <location>
        <begin position="83"/>
        <end position="85"/>
    </location>
    <ligand>
        <name>FMN</name>
        <dbReference type="ChEBI" id="CHEBI:58210"/>
    </ligand>
</feature>
<dbReference type="PROSITE" id="PS51349">
    <property type="entry name" value="FMN_HYDROXY_ACID_DH_2"/>
    <property type="match status" value="1"/>
</dbReference>
<dbReference type="Gene3D" id="3.20.20.70">
    <property type="entry name" value="Aldolase class I"/>
    <property type="match status" value="1"/>
</dbReference>
<feature type="binding site" evidence="7">
    <location>
        <position position="133"/>
    </location>
    <ligand>
        <name>FMN</name>
        <dbReference type="ChEBI" id="CHEBI:58210"/>
    </ligand>
</feature>
<dbReference type="PANTHER" id="PTHR10578">
    <property type="entry name" value="S -2-HYDROXY-ACID OXIDASE-RELATED"/>
    <property type="match status" value="1"/>
</dbReference>
<feature type="binding site" evidence="7">
    <location>
        <position position="112"/>
    </location>
    <ligand>
        <name>FMN</name>
        <dbReference type="ChEBI" id="CHEBI:58210"/>
    </ligand>
</feature>
<evidence type="ECO:0000256" key="2">
    <source>
        <dbReference type="ARBA" id="ARBA00022630"/>
    </source>
</evidence>
<dbReference type="FunFam" id="3.20.20.70:FF:000029">
    <property type="entry name" value="L-lactate dehydrogenase"/>
    <property type="match status" value="1"/>
</dbReference>
<evidence type="ECO:0000256" key="4">
    <source>
        <dbReference type="ARBA" id="ARBA00023002"/>
    </source>
</evidence>
<evidence type="ECO:0000256" key="3">
    <source>
        <dbReference type="ARBA" id="ARBA00022643"/>
    </source>
</evidence>
<feature type="active site" description="Proton acceptor" evidence="6">
    <location>
        <position position="278"/>
    </location>
</feature>
<evidence type="ECO:0000256" key="5">
    <source>
        <dbReference type="ARBA" id="ARBA00024042"/>
    </source>
</evidence>
<dbReference type="InterPro" id="IPR013785">
    <property type="entry name" value="Aldolase_TIM"/>
</dbReference>
<dbReference type="SUPFAM" id="SSF51395">
    <property type="entry name" value="FMN-linked oxidoreductases"/>
    <property type="match status" value="1"/>
</dbReference>
<evidence type="ECO:0000256" key="1">
    <source>
        <dbReference type="ARBA" id="ARBA00001917"/>
    </source>
</evidence>
<dbReference type="PANTHER" id="PTHR10578:SF107">
    <property type="entry name" value="2-HYDROXYACID OXIDASE 1"/>
    <property type="match status" value="1"/>
</dbReference>
<dbReference type="Proteomes" id="UP000053260">
    <property type="component" value="Unassembled WGS sequence"/>
</dbReference>
<feature type="binding site" evidence="7">
    <location>
        <position position="254"/>
    </location>
    <ligand>
        <name>FMN</name>
        <dbReference type="ChEBI" id="CHEBI:58210"/>
    </ligand>
</feature>
<keyword evidence="3 7" id="KW-0288">FMN</keyword>
<dbReference type="AlphaFoldDB" id="A0A101V1H0"/>
<feature type="binding site" evidence="7">
    <location>
        <position position="276"/>
    </location>
    <ligand>
        <name>FMN</name>
        <dbReference type="ChEBI" id="CHEBI:58210"/>
    </ligand>
</feature>
<feature type="domain" description="FMN hydroxy acid dehydrogenase" evidence="8">
    <location>
        <begin position="4"/>
        <end position="383"/>
    </location>
</feature>
<evidence type="ECO:0000259" key="8">
    <source>
        <dbReference type="PROSITE" id="PS51349"/>
    </source>
</evidence>
<comment type="similarity">
    <text evidence="5">Belongs to the FMN-dependent alpha-hydroxy acid dehydrogenase family.</text>
</comment>
<feature type="binding site" evidence="7">
    <location>
        <position position="161"/>
    </location>
    <ligand>
        <name>FMN</name>
        <dbReference type="ChEBI" id="CHEBI:58210"/>
    </ligand>
</feature>
<dbReference type="InterPro" id="IPR000262">
    <property type="entry name" value="FMN-dep_DH"/>
</dbReference>
<protein>
    <recommendedName>
        <fullName evidence="8">FMN hydroxy acid dehydrogenase domain-containing protein</fullName>
    </recommendedName>
</protein>
<dbReference type="EMBL" id="LMXB01000031">
    <property type="protein sequence ID" value="KUO20703.1"/>
    <property type="molecule type" value="Genomic_DNA"/>
</dbReference>
<keyword evidence="2 7" id="KW-0285">Flavoprotein</keyword>
<feature type="binding site" evidence="7">
    <location>
        <begin position="309"/>
        <end position="313"/>
    </location>
    <ligand>
        <name>FMN</name>
        <dbReference type="ChEBI" id="CHEBI:58210"/>
    </ligand>
</feature>
<dbReference type="CDD" id="cd02809">
    <property type="entry name" value="alpha_hydroxyacid_oxid_FMN"/>
    <property type="match status" value="1"/>
</dbReference>
<evidence type="ECO:0000256" key="7">
    <source>
        <dbReference type="PIRSR" id="PIRSR000138-2"/>
    </source>
</evidence>
<dbReference type="GO" id="GO:0010181">
    <property type="term" value="F:FMN binding"/>
    <property type="evidence" value="ECO:0007669"/>
    <property type="project" value="InterPro"/>
</dbReference>
<feature type="binding site" evidence="7">
    <location>
        <position position="278"/>
    </location>
    <ligand>
        <name>glyoxylate</name>
        <dbReference type="ChEBI" id="CHEBI:36655"/>
    </ligand>
</feature>
<reference evidence="9 10" key="1">
    <citation type="submission" date="2015-10" db="EMBL/GenBank/DDBJ databases">
        <title>Draft genome sequence of Streptomyces sp. RV15, isolated from a marine sponge.</title>
        <authorList>
            <person name="Ruckert C."/>
            <person name="Abdelmohsen U.R."/>
            <person name="Winkler A."/>
            <person name="Hentschel U."/>
            <person name="Kalinowski J."/>
            <person name="Kampfer P."/>
            <person name="Glaeser S."/>
        </authorList>
    </citation>
    <scope>NUCLEOTIDE SEQUENCE [LARGE SCALE GENOMIC DNA]</scope>
    <source>
        <strain evidence="9 10">RV15</strain>
    </source>
</reference>
<feature type="binding site" evidence="7">
    <location>
        <position position="281"/>
    </location>
    <ligand>
        <name>glyoxylate</name>
        <dbReference type="ChEBI" id="CHEBI:36655"/>
    </ligand>
</feature>
<accession>A0A101V1H0</accession>
<dbReference type="PIRSF" id="PIRSF000138">
    <property type="entry name" value="Al-hdrx_acd_dh"/>
    <property type="match status" value="1"/>
</dbReference>
<dbReference type="STRING" id="909626.AQJ91_12305"/>
<evidence type="ECO:0000313" key="10">
    <source>
        <dbReference type="Proteomes" id="UP000053260"/>
    </source>
</evidence>
<keyword evidence="4" id="KW-0560">Oxidoreductase</keyword>